<proteinExistence type="predicted"/>
<evidence type="ECO:0000313" key="2">
    <source>
        <dbReference type="Proteomes" id="UP001651880"/>
    </source>
</evidence>
<dbReference type="PIRSF" id="PIRSF021377">
    <property type="entry name" value="YtfJ"/>
    <property type="match status" value="1"/>
</dbReference>
<dbReference type="RefSeq" id="WP_255227371.1">
    <property type="nucleotide sequence ID" value="NZ_JAJEKE010000007.1"/>
</dbReference>
<dbReference type="PANTHER" id="PTHR39162:SF1">
    <property type="entry name" value="SPORULATION PROTEIN YTFJ"/>
    <property type="match status" value="1"/>
</dbReference>
<evidence type="ECO:0000313" key="1">
    <source>
        <dbReference type="EMBL" id="MCQ1529855.1"/>
    </source>
</evidence>
<reference evidence="1 2" key="1">
    <citation type="submission" date="2021-10" db="EMBL/GenBank/DDBJ databases">
        <title>Lutispora strain m25 sp. nov., a thermophilic, non-spore-forming bacterium isolated from a lab-scale methanogenic bioreactor digesting anaerobic sludge.</title>
        <authorList>
            <person name="El Houari A."/>
            <person name="Mcdonald J."/>
        </authorList>
    </citation>
    <scope>NUCLEOTIDE SEQUENCE [LARGE SCALE GENOMIC DNA]</scope>
    <source>
        <strain evidence="2">m25</strain>
    </source>
</reference>
<dbReference type="Proteomes" id="UP001651880">
    <property type="component" value="Unassembled WGS sequence"/>
</dbReference>
<comment type="caution">
    <text evidence="1">The sequence shown here is derived from an EMBL/GenBank/DDBJ whole genome shotgun (WGS) entry which is preliminary data.</text>
</comment>
<protein>
    <submittedName>
        <fullName evidence="1">GerW family sporulation protein</fullName>
    </submittedName>
</protein>
<dbReference type="Pfam" id="PF09579">
    <property type="entry name" value="Spore_YtfJ"/>
    <property type="match status" value="1"/>
</dbReference>
<gene>
    <name evidence="1" type="primary">ytfJ</name>
    <name evidence="1" type="ORF">LJD61_09895</name>
</gene>
<dbReference type="NCBIfam" id="TIGR02874">
    <property type="entry name" value="spore_ytfJ"/>
    <property type="match status" value="1"/>
</dbReference>
<keyword evidence="2" id="KW-1185">Reference proteome</keyword>
<dbReference type="EMBL" id="JAJEKE010000007">
    <property type="protein sequence ID" value="MCQ1529855.1"/>
    <property type="molecule type" value="Genomic_DNA"/>
</dbReference>
<organism evidence="1 2">
    <name type="scientific">Lutispora saccharofermentans</name>
    <dbReference type="NCBI Taxonomy" id="3024236"/>
    <lineage>
        <taxon>Bacteria</taxon>
        <taxon>Bacillati</taxon>
        <taxon>Bacillota</taxon>
        <taxon>Clostridia</taxon>
        <taxon>Lutisporales</taxon>
        <taxon>Lutisporaceae</taxon>
        <taxon>Lutispora</taxon>
    </lineage>
</organism>
<dbReference type="PANTHER" id="PTHR39162">
    <property type="entry name" value="GLL3345 PROTEIN"/>
    <property type="match status" value="1"/>
</dbReference>
<name>A0ABT1NF14_9FIRM</name>
<sequence length="121" mass="13007">MEQPIQGLMKTTMENIKEMIDVNTVIGDPVETSDGTVIIPISKVGFAFISGGGDVKSDETDPSKSFTGGSGAGVSVHPVGFLSINQGQLRMVPVNFNTAVDRLIDLIPRFIDKIEKRSDKI</sequence>
<dbReference type="InterPro" id="IPR014229">
    <property type="entry name" value="Spore_YtfJ"/>
</dbReference>
<accession>A0ABT1NF14</accession>